<dbReference type="Proteomes" id="UP000078542">
    <property type="component" value="Unassembled WGS sequence"/>
</dbReference>
<keyword evidence="3" id="KW-1185">Reference proteome</keyword>
<feature type="compositionally biased region" description="Basic and acidic residues" evidence="1">
    <location>
        <begin position="40"/>
        <end position="61"/>
    </location>
</feature>
<evidence type="ECO:0000256" key="1">
    <source>
        <dbReference type="SAM" id="MobiDB-lite"/>
    </source>
</evidence>
<reference evidence="2 3" key="1">
    <citation type="submission" date="2016-03" db="EMBL/GenBank/DDBJ databases">
        <title>Cyphomyrmex costatus WGS genome.</title>
        <authorList>
            <person name="Nygaard S."/>
            <person name="Hu H."/>
            <person name="Boomsma J."/>
            <person name="Zhang G."/>
        </authorList>
    </citation>
    <scope>NUCLEOTIDE SEQUENCE [LARGE SCALE GENOMIC DNA]</scope>
    <source>
        <strain evidence="2">MS0001</strain>
        <tissue evidence="2">Whole body</tissue>
    </source>
</reference>
<name>A0A195CPD2_9HYME</name>
<accession>A0A195CPD2</accession>
<dbReference type="AlphaFoldDB" id="A0A195CPD2"/>
<feature type="non-terminal residue" evidence="2">
    <location>
        <position position="1"/>
    </location>
</feature>
<dbReference type="EMBL" id="KQ977481">
    <property type="protein sequence ID" value="KYN02352.1"/>
    <property type="molecule type" value="Genomic_DNA"/>
</dbReference>
<organism evidence="2 3">
    <name type="scientific">Cyphomyrmex costatus</name>
    <dbReference type="NCBI Taxonomy" id="456900"/>
    <lineage>
        <taxon>Eukaryota</taxon>
        <taxon>Metazoa</taxon>
        <taxon>Ecdysozoa</taxon>
        <taxon>Arthropoda</taxon>
        <taxon>Hexapoda</taxon>
        <taxon>Insecta</taxon>
        <taxon>Pterygota</taxon>
        <taxon>Neoptera</taxon>
        <taxon>Endopterygota</taxon>
        <taxon>Hymenoptera</taxon>
        <taxon>Apocrita</taxon>
        <taxon>Aculeata</taxon>
        <taxon>Formicoidea</taxon>
        <taxon>Formicidae</taxon>
        <taxon>Myrmicinae</taxon>
        <taxon>Cyphomyrmex</taxon>
    </lineage>
</organism>
<sequence length="82" mass="9171">VSERYDHAELSELPAQDFIARWHEHAKHSRSISRNLIYSDDLHPEKKEEEEESVARGRGGGDGDGGGGTRVRFCLSVPVRSP</sequence>
<evidence type="ECO:0000313" key="3">
    <source>
        <dbReference type="Proteomes" id="UP000078542"/>
    </source>
</evidence>
<protein>
    <submittedName>
        <fullName evidence="2">Uncharacterized protein</fullName>
    </submittedName>
</protein>
<feature type="region of interest" description="Disordered" evidence="1">
    <location>
        <begin position="36"/>
        <end position="82"/>
    </location>
</feature>
<gene>
    <name evidence="2" type="ORF">ALC62_06732</name>
</gene>
<evidence type="ECO:0000313" key="2">
    <source>
        <dbReference type="EMBL" id="KYN02352.1"/>
    </source>
</evidence>
<proteinExistence type="predicted"/>